<dbReference type="OrthoDB" id="5178565at2"/>
<proteinExistence type="predicted"/>
<accession>A0A2P8I221</accession>
<dbReference type="Gene3D" id="1.20.120.450">
    <property type="entry name" value="dinb family like domain"/>
    <property type="match status" value="1"/>
</dbReference>
<dbReference type="EMBL" id="PYAX01000013">
    <property type="protein sequence ID" value="PSL52508.1"/>
    <property type="molecule type" value="Genomic_DNA"/>
</dbReference>
<dbReference type="InterPro" id="IPR024344">
    <property type="entry name" value="MDMPI_metal-binding"/>
</dbReference>
<dbReference type="NCBIfam" id="TIGR03083">
    <property type="entry name" value="maleylpyruvate isomerase family mycothiol-dependent enzyme"/>
    <property type="match status" value="1"/>
</dbReference>
<dbReference type="SUPFAM" id="SSF109854">
    <property type="entry name" value="DinB/YfiT-like putative metalloenzymes"/>
    <property type="match status" value="1"/>
</dbReference>
<organism evidence="2 3">
    <name type="scientific">Saccharothrix carnea</name>
    <dbReference type="NCBI Taxonomy" id="1280637"/>
    <lineage>
        <taxon>Bacteria</taxon>
        <taxon>Bacillati</taxon>
        <taxon>Actinomycetota</taxon>
        <taxon>Actinomycetes</taxon>
        <taxon>Pseudonocardiales</taxon>
        <taxon>Pseudonocardiaceae</taxon>
        <taxon>Saccharothrix</taxon>
    </lineage>
</organism>
<dbReference type="GO" id="GO:0046872">
    <property type="term" value="F:metal ion binding"/>
    <property type="evidence" value="ECO:0007669"/>
    <property type="project" value="InterPro"/>
</dbReference>
<dbReference type="InterPro" id="IPR017517">
    <property type="entry name" value="Maleyloyr_isom"/>
</dbReference>
<dbReference type="RefSeq" id="WP_106619035.1">
    <property type="nucleotide sequence ID" value="NZ_PYAX01000013.1"/>
</dbReference>
<keyword evidence="3" id="KW-1185">Reference proteome</keyword>
<sequence length="197" mass="22204">MTLPLERELRAERRRLIATLDQLPDDAFESGRTLCAEWSPRDVLGHLLAVDDFAASYLPYGPFLHAANRKQVKKARRLPRERLMARAREWADRPSLSSRVGAVIALGDLAIHHQDIVRGLGLRRDLPATVPTFILWDGALLSLSTNLRVLRYRVVPTDGHPEIGIRSPRTREVLGTREALGMWLAGRDSVTDELVFT</sequence>
<evidence type="ECO:0000313" key="2">
    <source>
        <dbReference type="EMBL" id="PSL52508.1"/>
    </source>
</evidence>
<dbReference type="Pfam" id="PF11716">
    <property type="entry name" value="MDMPI_N"/>
    <property type="match status" value="1"/>
</dbReference>
<protein>
    <submittedName>
        <fullName evidence="2">Uncharacterized protein (TIGR03083 family)</fullName>
    </submittedName>
</protein>
<dbReference type="Proteomes" id="UP000241118">
    <property type="component" value="Unassembled WGS sequence"/>
</dbReference>
<reference evidence="2 3" key="1">
    <citation type="submission" date="2018-03" db="EMBL/GenBank/DDBJ databases">
        <title>Genomic Encyclopedia of Type Strains, Phase III (KMG-III): the genomes of soil and plant-associated and newly described type strains.</title>
        <authorList>
            <person name="Whitman W."/>
        </authorList>
    </citation>
    <scope>NUCLEOTIDE SEQUENCE [LARGE SCALE GENOMIC DNA]</scope>
    <source>
        <strain evidence="2 3">CGMCC 4.7097</strain>
    </source>
</reference>
<feature type="domain" description="Mycothiol-dependent maleylpyruvate isomerase metal-binding" evidence="1">
    <location>
        <begin position="9"/>
        <end position="93"/>
    </location>
</feature>
<dbReference type="InterPro" id="IPR034660">
    <property type="entry name" value="DinB/YfiT-like"/>
</dbReference>
<evidence type="ECO:0000259" key="1">
    <source>
        <dbReference type="Pfam" id="PF11716"/>
    </source>
</evidence>
<gene>
    <name evidence="2" type="ORF">B0I31_113181</name>
</gene>
<comment type="caution">
    <text evidence="2">The sequence shown here is derived from an EMBL/GenBank/DDBJ whole genome shotgun (WGS) entry which is preliminary data.</text>
</comment>
<dbReference type="AlphaFoldDB" id="A0A2P8I221"/>
<evidence type="ECO:0000313" key="3">
    <source>
        <dbReference type="Proteomes" id="UP000241118"/>
    </source>
</evidence>
<name>A0A2P8I221_SACCR</name>